<reference evidence="6 7" key="1">
    <citation type="journal article" date="2014" name="Int. J. Syst. Evol. Microbiol.">
        <title>Celeribacter indicus sp. nov., a polycyclic aromatic hydrocarbon-degrading bacterium from deep-sea sediment and reclassification of Huaishuia halophila as Celeribacter halophilus comb. nov.</title>
        <authorList>
            <person name="Lai Q."/>
            <person name="Cao J."/>
            <person name="Yuan J."/>
            <person name="Li F."/>
            <person name="Shao Z."/>
        </authorList>
    </citation>
    <scope>NUCLEOTIDE SEQUENCE [LARGE SCALE GENOMIC DNA]</scope>
    <source>
        <strain evidence="6">P73</strain>
    </source>
</reference>
<feature type="transmembrane region" description="Helical" evidence="2">
    <location>
        <begin position="238"/>
        <end position="255"/>
    </location>
</feature>
<evidence type="ECO:0000256" key="1">
    <source>
        <dbReference type="SAM" id="MobiDB-lite"/>
    </source>
</evidence>
<sequence length="624" mass="67292">MTRFFRIFFILLLTALSVSQAHAYERIRNFVSEITVEPSGALSVVETLDVQAEGARIRHGIFRDLPLSGDGIRWGGFKLVSASLDGQPVETRVLRRDGMIRIYLGDEDRLVPRGERRFRLHYRVARQIRFLGDHDELYWNITGNAWDFHVDMAAAHIRLPKGAQATDVAAYTGPYGSDAREAWEQLEDGGRSVYVMATTPLDRYEGLTAAVAFPSGIVARPGFMERLLFPLRDRPAEMTALFGMIAMAAGLWWIWRRKGRDAPLGPVRERSTPPGGVSPALAHYIAANGMLGNSAMVAAAIHLGVKGHLVLTRSGTTWSIARTGKPAGAGLPAGEAAILTHLKGQDEPFVISPDNRKDVQALLAAFRTAMEREHGENFHKSNGGWLLLAAVACYLLAFAVSWQAMAGQARPLSFMPLIPLGIPLVTTMFGRGPQALRLIATTLSIAFGISCLMWLLFGIMSGGLGLIAGVALVGLPVMLGVFAGGIGLTTPDGRRLKAEIEGFRRHLSRRRTQARSRRSARRRFEDFLAYAIALDVEREWAQAYEMALDRAATRSGAPTHVWRPVWYQGTTGEGGSFGSSIATACQSMTSAVTTCTTSSSSGSSGFSGGGFSGGGGGGGGGGGW</sequence>
<feature type="signal peptide" evidence="3">
    <location>
        <begin position="1"/>
        <end position="23"/>
    </location>
</feature>
<feature type="domain" description="DUF2207" evidence="4">
    <location>
        <begin position="26"/>
        <end position="213"/>
    </location>
</feature>
<evidence type="ECO:0000313" key="7">
    <source>
        <dbReference type="Proteomes" id="UP000031521"/>
    </source>
</evidence>
<dbReference type="Proteomes" id="UP000031521">
    <property type="component" value="Chromosome"/>
</dbReference>
<feature type="transmembrane region" description="Helical" evidence="2">
    <location>
        <begin position="436"/>
        <end position="457"/>
    </location>
</feature>
<keyword evidence="7" id="KW-1185">Reference proteome</keyword>
<feature type="compositionally biased region" description="Gly residues" evidence="1">
    <location>
        <begin position="605"/>
        <end position="624"/>
    </location>
</feature>
<dbReference type="InterPro" id="IPR018702">
    <property type="entry name" value="DUF2207"/>
</dbReference>
<evidence type="ECO:0000256" key="2">
    <source>
        <dbReference type="SAM" id="Phobius"/>
    </source>
</evidence>
<gene>
    <name evidence="6" type="ORF">P73_4005</name>
</gene>
<feature type="domain" description="Predicted membrane protein YciQ-like C-terminal" evidence="5">
    <location>
        <begin position="273"/>
        <end position="543"/>
    </location>
</feature>
<dbReference type="HOGENOM" id="CLU_015045_2_0_5"/>
<evidence type="ECO:0008006" key="8">
    <source>
        <dbReference type="Google" id="ProtNLM"/>
    </source>
</evidence>
<evidence type="ECO:0000259" key="5">
    <source>
        <dbReference type="Pfam" id="PF20990"/>
    </source>
</evidence>
<dbReference type="OrthoDB" id="9767603at2"/>
<dbReference type="Pfam" id="PF20990">
    <property type="entry name" value="DUF2207_C"/>
    <property type="match status" value="1"/>
</dbReference>
<dbReference type="InterPro" id="IPR048389">
    <property type="entry name" value="YciQ-like_C"/>
</dbReference>
<evidence type="ECO:0000259" key="4">
    <source>
        <dbReference type="Pfam" id="PF09972"/>
    </source>
</evidence>
<feature type="chain" id="PRO_5002101899" description="DUF2207 domain-containing protein" evidence="3">
    <location>
        <begin position="24"/>
        <end position="624"/>
    </location>
</feature>
<dbReference type="KEGG" id="cid:P73_4005"/>
<proteinExistence type="predicted"/>
<evidence type="ECO:0000313" key="6">
    <source>
        <dbReference type="EMBL" id="AJE48720.1"/>
    </source>
</evidence>
<protein>
    <recommendedName>
        <fullName evidence="8">DUF2207 domain-containing protein</fullName>
    </recommendedName>
</protein>
<accession>A0A0B5E5R0</accession>
<name>A0A0B5E5R0_9RHOB</name>
<feature type="transmembrane region" description="Helical" evidence="2">
    <location>
        <begin position="385"/>
        <end position="405"/>
    </location>
</feature>
<dbReference type="STRING" id="1208324.P73_4005"/>
<keyword evidence="3" id="KW-0732">Signal</keyword>
<keyword evidence="2" id="KW-1133">Transmembrane helix</keyword>
<keyword evidence="2" id="KW-0472">Membrane</keyword>
<feature type="region of interest" description="Disordered" evidence="1">
    <location>
        <begin position="597"/>
        <end position="624"/>
    </location>
</feature>
<feature type="transmembrane region" description="Helical" evidence="2">
    <location>
        <begin position="463"/>
        <end position="488"/>
    </location>
</feature>
<dbReference type="Pfam" id="PF09972">
    <property type="entry name" value="DUF2207"/>
    <property type="match status" value="1"/>
</dbReference>
<dbReference type="AlphaFoldDB" id="A0A0B5E5R0"/>
<evidence type="ECO:0000256" key="3">
    <source>
        <dbReference type="SAM" id="SignalP"/>
    </source>
</evidence>
<keyword evidence="2" id="KW-0812">Transmembrane</keyword>
<dbReference type="EMBL" id="CP004393">
    <property type="protein sequence ID" value="AJE48720.1"/>
    <property type="molecule type" value="Genomic_DNA"/>
</dbReference>
<organism evidence="6 7">
    <name type="scientific">Celeribacter indicus</name>
    <dbReference type="NCBI Taxonomy" id="1208324"/>
    <lineage>
        <taxon>Bacteria</taxon>
        <taxon>Pseudomonadati</taxon>
        <taxon>Pseudomonadota</taxon>
        <taxon>Alphaproteobacteria</taxon>
        <taxon>Rhodobacterales</taxon>
        <taxon>Roseobacteraceae</taxon>
        <taxon>Celeribacter</taxon>
    </lineage>
</organism>
<dbReference type="RefSeq" id="WP_043870974.1">
    <property type="nucleotide sequence ID" value="NZ_CP004393.1"/>
</dbReference>